<dbReference type="InterPro" id="IPR020846">
    <property type="entry name" value="MFS_dom"/>
</dbReference>
<gene>
    <name evidence="7" type="ORF">Mth01_16400</name>
</gene>
<comment type="caution">
    <text evidence="7">The sequence shown here is derived from an EMBL/GenBank/DDBJ whole genome shotgun (WGS) entry which is preliminary data.</text>
</comment>
<evidence type="ECO:0000256" key="3">
    <source>
        <dbReference type="ARBA" id="ARBA00022989"/>
    </source>
</evidence>
<keyword evidence="4 5" id="KW-0472">Membrane</keyword>
<sequence length="398" mass="40630">MVGPYRGLFGTPGARGFVLAGFVGRIPMSMLGIGIILLISGLTGSYAKAGAVSGVVSVAFAIAAPLSGRLVDRLGQAKVLVPFALAHAASLSGLMLCAHAKAPEWTLYATGVATGVSATSLGSMVRARWSHALRDDPSRLHTAFSFEAVIDELIFVTGPAFVTALAVAVNPYAGLIVAIVCTVSGTLAFSALRGTEPPVTRHRTHSGSPIAIPGVALLSAVFLGVGGVFGSIDVVTVAFAEEHGNKAAAGLLLACISGGSMISGLWYGSRPWKISLRTRFLRGLGLFAVGLAPVLLMHDLRLMAIAMFFAGLSISPTMITGFSLVERMVPTGQLTEGMAWLSTSIGFGVALGAWAGGWLTDVFGTANAYGFALVCALTAAVVGAAGSALVRVEGHSTG</sequence>
<proteinExistence type="predicted"/>
<feature type="transmembrane region" description="Helical" evidence="5">
    <location>
        <begin position="304"/>
        <end position="325"/>
    </location>
</feature>
<dbReference type="SUPFAM" id="SSF103473">
    <property type="entry name" value="MFS general substrate transporter"/>
    <property type="match status" value="1"/>
</dbReference>
<dbReference type="GO" id="GO:0005886">
    <property type="term" value="C:plasma membrane"/>
    <property type="evidence" value="ECO:0007669"/>
    <property type="project" value="UniProtKB-SubCell"/>
</dbReference>
<feature type="transmembrane region" description="Helical" evidence="5">
    <location>
        <begin position="79"/>
        <end position="101"/>
    </location>
</feature>
<dbReference type="PROSITE" id="PS50850">
    <property type="entry name" value="MFS"/>
    <property type="match status" value="1"/>
</dbReference>
<dbReference type="GO" id="GO:0022857">
    <property type="term" value="F:transmembrane transporter activity"/>
    <property type="evidence" value="ECO:0007669"/>
    <property type="project" value="InterPro"/>
</dbReference>
<feature type="transmembrane region" description="Helical" evidence="5">
    <location>
        <begin position="46"/>
        <end position="67"/>
    </location>
</feature>
<evidence type="ECO:0000313" key="7">
    <source>
        <dbReference type="EMBL" id="GIH69387.1"/>
    </source>
</evidence>
<feature type="transmembrane region" description="Helical" evidence="5">
    <location>
        <begin position="280"/>
        <end position="298"/>
    </location>
</feature>
<dbReference type="Proteomes" id="UP000610966">
    <property type="component" value="Unassembled WGS sequence"/>
</dbReference>
<keyword evidence="8" id="KW-1185">Reference proteome</keyword>
<feature type="transmembrane region" description="Helical" evidence="5">
    <location>
        <begin position="368"/>
        <end position="390"/>
    </location>
</feature>
<feature type="transmembrane region" description="Helical" evidence="5">
    <location>
        <begin position="175"/>
        <end position="194"/>
    </location>
</feature>
<evidence type="ECO:0000259" key="6">
    <source>
        <dbReference type="PROSITE" id="PS50850"/>
    </source>
</evidence>
<protein>
    <submittedName>
        <fullName evidence="7">MFS transporter</fullName>
    </submittedName>
</protein>
<comment type="subcellular location">
    <subcellularLocation>
        <location evidence="1">Cell membrane</location>
        <topology evidence="1">Multi-pass membrane protein</topology>
    </subcellularLocation>
</comment>
<evidence type="ECO:0000256" key="5">
    <source>
        <dbReference type="SAM" id="Phobius"/>
    </source>
</evidence>
<feature type="domain" description="Major facilitator superfamily (MFS) profile" evidence="6">
    <location>
        <begin position="285"/>
        <end position="398"/>
    </location>
</feature>
<feature type="transmembrane region" description="Helical" evidence="5">
    <location>
        <begin position="16"/>
        <end position="40"/>
    </location>
</feature>
<dbReference type="InterPro" id="IPR036259">
    <property type="entry name" value="MFS_trans_sf"/>
</dbReference>
<feature type="transmembrane region" description="Helical" evidence="5">
    <location>
        <begin position="215"/>
        <end position="240"/>
    </location>
</feature>
<evidence type="ECO:0000256" key="2">
    <source>
        <dbReference type="ARBA" id="ARBA00022692"/>
    </source>
</evidence>
<dbReference type="Gene3D" id="1.20.1250.20">
    <property type="entry name" value="MFS general substrate transporter like domains"/>
    <property type="match status" value="2"/>
</dbReference>
<feature type="transmembrane region" description="Helical" evidence="5">
    <location>
        <begin position="148"/>
        <end position="169"/>
    </location>
</feature>
<dbReference type="Pfam" id="PF07690">
    <property type="entry name" value="MFS_1"/>
    <property type="match status" value="1"/>
</dbReference>
<name>A0A8J3R8N4_9ACTN</name>
<accession>A0A8J3R8N4</accession>
<keyword evidence="3 5" id="KW-1133">Transmembrane helix</keyword>
<dbReference type="RefSeq" id="WP_204013859.1">
    <property type="nucleotide sequence ID" value="NZ_BOOG01000014.1"/>
</dbReference>
<evidence type="ECO:0000256" key="1">
    <source>
        <dbReference type="ARBA" id="ARBA00004651"/>
    </source>
</evidence>
<keyword evidence="2 5" id="KW-0812">Transmembrane</keyword>
<feature type="transmembrane region" description="Helical" evidence="5">
    <location>
        <begin position="107"/>
        <end position="127"/>
    </location>
</feature>
<feature type="transmembrane region" description="Helical" evidence="5">
    <location>
        <begin position="246"/>
        <end position="268"/>
    </location>
</feature>
<dbReference type="AlphaFoldDB" id="A0A8J3R8N4"/>
<feature type="transmembrane region" description="Helical" evidence="5">
    <location>
        <begin position="337"/>
        <end position="356"/>
    </location>
</feature>
<dbReference type="InterPro" id="IPR011701">
    <property type="entry name" value="MFS"/>
</dbReference>
<dbReference type="PANTHER" id="PTHR23542:SF1">
    <property type="entry name" value="MAJOR FACILITATOR SUPERFAMILY (MFS) PROFILE DOMAIN-CONTAINING PROTEIN"/>
    <property type="match status" value="1"/>
</dbReference>
<dbReference type="PANTHER" id="PTHR23542">
    <property type="match status" value="1"/>
</dbReference>
<reference evidence="7" key="1">
    <citation type="submission" date="2021-01" db="EMBL/GenBank/DDBJ databases">
        <title>Whole genome shotgun sequence of Sphaerimonospora thailandensis NBRC 107569.</title>
        <authorList>
            <person name="Komaki H."/>
            <person name="Tamura T."/>
        </authorList>
    </citation>
    <scope>NUCLEOTIDE SEQUENCE</scope>
    <source>
        <strain evidence="7">NBRC 107569</strain>
    </source>
</reference>
<dbReference type="EMBL" id="BOOG01000014">
    <property type="protein sequence ID" value="GIH69387.1"/>
    <property type="molecule type" value="Genomic_DNA"/>
</dbReference>
<organism evidence="7 8">
    <name type="scientific">Sphaerimonospora thailandensis</name>
    <dbReference type="NCBI Taxonomy" id="795644"/>
    <lineage>
        <taxon>Bacteria</taxon>
        <taxon>Bacillati</taxon>
        <taxon>Actinomycetota</taxon>
        <taxon>Actinomycetes</taxon>
        <taxon>Streptosporangiales</taxon>
        <taxon>Streptosporangiaceae</taxon>
        <taxon>Sphaerimonospora</taxon>
    </lineage>
</organism>
<evidence type="ECO:0000256" key="4">
    <source>
        <dbReference type="ARBA" id="ARBA00023136"/>
    </source>
</evidence>
<evidence type="ECO:0000313" key="8">
    <source>
        <dbReference type="Proteomes" id="UP000610966"/>
    </source>
</evidence>